<dbReference type="AlphaFoldDB" id="A0A1W6NWW1"/>
<dbReference type="RefSeq" id="WP_085785418.1">
    <property type="nucleotide sequence ID" value="NZ_CP019937.1"/>
</dbReference>
<reference evidence="2 3" key="1">
    <citation type="submission" date="2017-02" db="EMBL/GenBank/DDBJ databases">
        <title>Ketogulonicigenium robustum SPU B003 Genome sequencing and assembly.</title>
        <authorList>
            <person name="Li Y."/>
            <person name="Liu L."/>
            <person name="Wang C."/>
            <person name="Zhang M."/>
            <person name="Zhang T."/>
            <person name="Zhang Y."/>
        </authorList>
    </citation>
    <scope>NUCLEOTIDE SEQUENCE [LARGE SCALE GENOMIC DNA]</scope>
    <source>
        <strain evidence="2 3">SPU_B003</strain>
    </source>
</reference>
<feature type="transmembrane region" description="Helical" evidence="1">
    <location>
        <begin position="12"/>
        <end position="28"/>
    </location>
</feature>
<gene>
    <name evidence="2" type="ORF">BVG79_00392</name>
</gene>
<dbReference type="Proteomes" id="UP000242447">
    <property type="component" value="Chromosome"/>
</dbReference>
<organism evidence="2 3">
    <name type="scientific">Ketogulonicigenium robustum</name>
    <dbReference type="NCBI Taxonomy" id="92947"/>
    <lineage>
        <taxon>Bacteria</taxon>
        <taxon>Pseudomonadati</taxon>
        <taxon>Pseudomonadota</taxon>
        <taxon>Alphaproteobacteria</taxon>
        <taxon>Rhodobacterales</taxon>
        <taxon>Roseobacteraceae</taxon>
        <taxon>Ketogulonicigenium</taxon>
    </lineage>
</organism>
<dbReference type="EMBL" id="CP019937">
    <property type="protein sequence ID" value="ARO13748.1"/>
    <property type="molecule type" value="Genomic_DNA"/>
</dbReference>
<dbReference type="OrthoDB" id="7851333at2"/>
<dbReference type="STRING" id="92947.BVG79_00392"/>
<keyword evidence="1" id="KW-0812">Transmembrane</keyword>
<evidence type="ECO:0000256" key="1">
    <source>
        <dbReference type="SAM" id="Phobius"/>
    </source>
</evidence>
<feature type="transmembrane region" description="Helical" evidence="1">
    <location>
        <begin position="34"/>
        <end position="54"/>
    </location>
</feature>
<keyword evidence="1" id="KW-0472">Membrane</keyword>
<accession>A0A1W6NWW1</accession>
<keyword evidence="3" id="KW-1185">Reference proteome</keyword>
<proteinExistence type="predicted"/>
<name>A0A1W6NWW1_9RHOB</name>
<protein>
    <submittedName>
        <fullName evidence="2">Uncharacterized protein</fullName>
    </submittedName>
</protein>
<keyword evidence="1" id="KW-1133">Transmembrane helix</keyword>
<dbReference type="KEGG" id="kro:BVG79_00392"/>
<evidence type="ECO:0000313" key="3">
    <source>
        <dbReference type="Proteomes" id="UP000242447"/>
    </source>
</evidence>
<evidence type="ECO:0000313" key="2">
    <source>
        <dbReference type="EMBL" id="ARO13748.1"/>
    </source>
</evidence>
<sequence length="160" mass="17623">MVEKRLEWARWAEVIAGVAVLGMAAWWLRSSYGLSRIPGWAGLALGAVLIWIGIQRLRFGAQRGGLGVVQLDERRLTYMGPLTGGMIDLDDLARLDFDGTGRPPHWVLTGRNGTLLAIPINAEGGERLFDAFSALPGLSSARLSGIVMKKERQRVLIWKE</sequence>